<keyword evidence="1" id="KW-1185">Reference proteome</keyword>
<organism evidence="1 2">
    <name type="scientific">Acrobeloides nanus</name>
    <dbReference type="NCBI Taxonomy" id="290746"/>
    <lineage>
        <taxon>Eukaryota</taxon>
        <taxon>Metazoa</taxon>
        <taxon>Ecdysozoa</taxon>
        <taxon>Nematoda</taxon>
        <taxon>Chromadorea</taxon>
        <taxon>Rhabditida</taxon>
        <taxon>Tylenchina</taxon>
        <taxon>Cephalobomorpha</taxon>
        <taxon>Cephaloboidea</taxon>
        <taxon>Cephalobidae</taxon>
        <taxon>Acrobeloides</taxon>
    </lineage>
</organism>
<protein>
    <submittedName>
        <fullName evidence="2">Uncharacterized protein</fullName>
    </submittedName>
</protein>
<reference evidence="2" key="1">
    <citation type="submission" date="2022-11" db="UniProtKB">
        <authorList>
            <consortium name="WormBaseParasite"/>
        </authorList>
    </citation>
    <scope>IDENTIFICATION</scope>
</reference>
<accession>A0A914D774</accession>
<name>A0A914D774_9BILA</name>
<proteinExistence type="predicted"/>
<dbReference type="AlphaFoldDB" id="A0A914D774"/>
<evidence type="ECO:0000313" key="2">
    <source>
        <dbReference type="WBParaSite" id="ACRNAN_scaffold19233.g15263.t1"/>
    </source>
</evidence>
<dbReference type="Proteomes" id="UP000887540">
    <property type="component" value="Unplaced"/>
</dbReference>
<evidence type="ECO:0000313" key="1">
    <source>
        <dbReference type="Proteomes" id="UP000887540"/>
    </source>
</evidence>
<sequence>MLRNIKNPSFKFDGNEKARHQLIQVLSSYLCNSLFPIYGFKAANAVSAEDRNTVAQLIRKYEPVGKYFAQFEITNKNGKGLLDRRFERLRNKTEIPSTGTILPVYTKGQSHKRVRVEDIFTENQTMHMEAQIKNLALMPLQSKNKEQALAVHVETSAYRWAKLLKYNIEHRNQPNKRSVSNYVKESPHVKFIDEFVEKDFSSLANKYKWDINWELGTEWHADLIKAIFNFMEKSNKAPVLAVALRQNELEESPTKEDDLSALAIATIATWIGTKAKKNHCLFERFLVFIERDSNAQILNEDLIKLRREKFRLMEEHLDDKILHFPTIVRIKQPGAYEYFIIAEDHVFKLENGARLIHAVIHALQLATICELEMDPGFFT</sequence>
<dbReference type="WBParaSite" id="ACRNAN_scaffold19233.g15263.t1">
    <property type="protein sequence ID" value="ACRNAN_scaffold19233.g15263.t1"/>
    <property type="gene ID" value="ACRNAN_scaffold19233.g15263"/>
</dbReference>